<gene>
    <name evidence="6" type="ORF">SAMN05216261_1802</name>
</gene>
<evidence type="ECO:0000259" key="5">
    <source>
        <dbReference type="PROSITE" id="PS50931"/>
    </source>
</evidence>
<comment type="similarity">
    <text evidence="1">Belongs to the LysR transcriptional regulatory family.</text>
</comment>
<dbReference type="OrthoDB" id="9803735at2"/>
<feature type="domain" description="HTH lysR-type" evidence="5">
    <location>
        <begin position="5"/>
        <end position="62"/>
    </location>
</feature>
<evidence type="ECO:0000256" key="4">
    <source>
        <dbReference type="ARBA" id="ARBA00023163"/>
    </source>
</evidence>
<proteinExistence type="inferred from homology"/>
<dbReference type="Pfam" id="PF03466">
    <property type="entry name" value="LysR_substrate"/>
    <property type="match status" value="1"/>
</dbReference>
<evidence type="ECO:0000313" key="6">
    <source>
        <dbReference type="EMBL" id="SHI80924.1"/>
    </source>
</evidence>
<dbReference type="AlphaFoldDB" id="A0A1M6E5V5"/>
<keyword evidence="4" id="KW-0804">Transcription</keyword>
<dbReference type="InterPro" id="IPR005119">
    <property type="entry name" value="LysR_subst-bd"/>
</dbReference>
<dbReference type="PROSITE" id="PS50931">
    <property type="entry name" value="HTH_LYSR"/>
    <property type="match status" value="1"/>
</dbReference>
<dbReference type="Pfam" id="PF00126">
    <property type="entry name" value="HTH_1"/>
    <property type="match status" value="1"/>
</dbReference>
<dbReference type="PANTHER" id="PTHR30346">
    <property type="entry name" value="TRANSCRIPTIONAL DUAL REGULATOR HCAR-RELATED"/>
    <property type="match status" value="1"/>
</dbReference>
<dbReference type="SUPFAM" id="SSF53850">
    <property type="entry name" value="Periplasmic binding protein-like II"/>
    <property type="match status" value="1"/>
</dbReference>
<dbReference type="InterPro" id="IPR036388">
    <property type="entry name" value="WH-like_DNA-bd_sf"/>
</dbReference>
<evidence type="ECO:0000256" key="3">
    <source>
        <dbReference type="ARBA" id="ARBA00023125"/>
    </source>
</evidence>
<dbReference type="GO" id="GO:0003677">
    <property type="term" value="F:DNA binding"/>
    <property type="evidence" value="ECO:0007669"/>
    <property type="project" value="UniProtKB-KW"/>
</dbReference>
<keyword evidence="3" id="KW-0238">DNA-binding</keyword>
<dbReference type="EMBL" id="FQYK01000004">
    <property type="protein sequence ID" value="SHI80924.1"/>
    <property type="molecule type" value="Genomic_DNA"/>
</dbReference>
<dbReference type="InterPro" id="IPR000847">
    <property type="entry name" value="LysR_HTH_N"/>
</dbReference>
<protein>
    <submittedName>
        <fullName evidence="6">Transcriptional regulator, LysR family</fullName>
    </submittedName>
</protein>
<name>A0A1M6E5V5_9FLAO</name>
<dbReference type="Gene3D" id="1.10.10.10">
    <property type="entry name" value="Winged helix-like DNA-binding domain superfamily/Winged helix DNA-binding domain"/>
    <property type="match status" value="1"/>
</dbReference>
<dbReference type="STRING" id="1178825.SAMN05216261_1802"/>
<dbReference type="PRINTS" id="PR00039">
    <property type="entry name" value="HTHLYSR"/>
</dbReference>
<dbReference type="InterPro" id="IPR036390">
    <property type="entry name" value="WH_DNA-bd_sf"/>
</dbReference>
<dbReference type="GO" id="GO:0032993">
    <property type="term" value="C:protein-DNA complex"/>
    <property type="evidence" value="ECO:0007669"/>
    <property type="project" value="TreeGrafter"/>
</dbReference>
<accession>A0A1M6E5V5</accession>
<dbReference type="PANTHER" id="PTHR30346:SF0">
    <property type="entry name" value="HCA OPERON TRANSCRIPTIONAL ACTIVATOR HCAR"/>
    <property type="match status" value="1"/>
</dbReference>
<evidence type="ECO:0000256" key="2">
    <source>
        <dbReference type="ARBA" id="ARBA00023015"/>
    </source>
</evidence>
<evidence type="ECO:0000256" key="1">
    <source>
        <dbReference type="ARBA" id="ARBA00009437"/>
    </source>
</evidence>
<reference evidence="6 7" key="1">
    <citation type="submission" date="2016-11" db="EMBL/GenBank/DDBJ databases">
        <authorList>
            <person name="Jaros S."/>
            <person name="Januszkiewicz K."/>
            <person name="Wedrychowicz H."/>
        </authorList>
    </citation>
    <scope>NUCLEOTIDE SEQUENCE [LARGE SCALE GENOMIC DNA]</scope>
    <source>
        <strain evidence="6 7">CGMCC 1.12213</strain>
    </source>
</reference>
<keyword evidence="2" id="KW-0805">Transcription regulation</keyword>
<dbReference type="Gene3D" id="3.40.190.10">
    <property type="entry name" value="Periplasmic binding protein-like II"/>
    <property type="match status" value="2"/>
</dbReference>
<sequence length="297" mass="34093">MSNQLEIRHIKYFLAVAEDLHFRKAAERLYISQPGLSRQIKQMEEDLGVQLFDRHNRKVVLTKAGTYLKSELSRNLKQLNDIVDHAKLLQDGKKGQLKLGYVGSAMQKIIPELLINYQIKNPDIIFSLKEMDNQKQIEELLNFNIDFGFVRLEEVPKTINKLCVLSDTFCLVLPENHAINLNTFKSISQLKNESFILFDPEYSKSYYNKVLDIFHESGFSPIISHLTIHASSIYKLVENNFGVSIVPKSLTLNNPDGVKFIELNSISQRTDLSLVWNKMNRNPLLTGVLNLFDALPN</sequence>
<dbReference type="RefSeq" id="WP_019386671.1">
    <property type="nucleotide sequence ID" value="NZ_ALIH01000002.1"/>
</dbReference>
<dbReference type="SUPFAM" id="SSF46785">
    <property type="entry name" value="Winged helix' DNA-binding domain"/>
    <property type="match status" value="1"/>
</dbReference>
<evidence type="ECO:0000313" key="7">
    <source>
        <dbReference type="Proteomes" id="UP000184396"/>
    </source>
</evidence>
<dbReference type="GO" id="GO:0003700">
    <property type="term" value="F:DNA-binding transcription factor activity"/>
    <property type="evidence" value="ECO:0007669"/>
    <property type="project" value="InterPro"/>
</dbReference>
<dbReference type="Proteomes" id="UP000184396">
    <property type="component" value="Unassembled WGS sequence"/>
</dbReference>
<organism evidence="6 7">
    <name type="scientific">Algibacter luteus</name>
    <dbReference type="NCBI Taxonomy" id="1178825"/>
    <lineage>
        <taxon>Bacteria</taxon>
        <taxon>Pseudomonadati</taxon>
        <taxon>Bacteroidota</taxon>
        <taxon>Flavobacteriia</taxon>
        <taxon>Flavobacteriales</taxon>
        <taxon>Flavobacteriaceae</taxon>
        <taxon>Algibacter</taxon>
    </lineage>
</organism>
<keyword evidence="7" id="KW-1185">Reference proteome</keyword>
<dbReference type="FunFam" id="1.10.10.10:FF:000001">
    <property type="entry name" value="LysR family transcriptional regulator"/>
    <property type="match status" value="1"/>
</dbReference>
<dbReference type="eggNOG" id="COG0583">
    <property type="taxonomic scope" value="Bacteria"/>
</dbReference>